<evidence type="ECO:0000313" key="5">
    <source>
        <dbReference type="EMBL" id="KAB0798333.1"/>
    </source>
</evidence>
<evidence type="ECO:0000313" key="6">
    <source>
        <dbReference type="Proteomes" id="UP000327044"/>
    </source>
</evidence>
<feature type="domain" description="HTH psq-type" evidence="4">
    <location>
        <begin position="18"/>
        <end position="58"/>
    </location>
</feature>
<keyword evidence="6" id="KW-1185">Reference proteome</keyword>
<dbReference type="Pfam" id="PF03184">
    <property type="entry name" value="DDE_1"/>
    <property type="match status" value="1"/>
</dbReference>
<comment type="caution">
    <text evidence="5">The sequence shown here is derived from an EMBL/GenBank/DDBJ whole genome shotgun (WGS) entry which is preliminary data.</text>
</comment>
<name>A0A5N4AM48_PHOPY</name>
<dbReference type="InterPro" id="IPR007889">
    <property type="entry name" value="HTH_Psq"/>
</dbReference>
<dbReference type="Pfam" id="PF05225">
    <property type="entry name" value="HTH_psq"/>
    <property type="match status" value="1"/>
</dbReference>
<accession>A0A5N4AM48</accession>
<dbReference type="InParanoid" id="A0A5N4AM48"/>
<dbReference type="Gene3D" id="1.10.10.60">
    <property type="entry name" value="Homeodomain-like"/>
    <property type="match status" value="1"/>
</dbReference>
<proteinExistence type="predicted"/>
<organism evidence="5 6">
    <name type="scientific">Photinus pyralis</name>
    <name type="common">Common eastern firefly</name>
    <name type="synonym">Lampyris pyralis</name>
    <dbReference type="NCBI Taxonomy" id="7054"/>
    <lineage>
        <taxon>Eukaryota</taxon>
        <taxon>Metazoa</taxon>
        <taxon>Ecdysozoa</taxon>
        <taxon>Arthropoda</taxon>
        <taxon>Hexapoda</taxon>
        <taxon>Insecta</taxon>
        <taxon>Pterygota</taxon>
        <taxon>Neoptera</taxon>
        <taxon>Endopterygota</taxon>
        <taxon>Coleoptera</taxon>
        <taxon>Polyphaga</taxon>
        <taxon>Elateriformia</taxon>
        <taxon>Elateroidea</taxon>
        <taxon>Lampyridae</taxon>
        <taxon>Lampyrinae</taxon>
        <taxon>Photinus</taxon>
    </lineage>
</organism>
<protein>
    <recommendedName>
        <fullName evidence="7">HTH psq-type domain-containing protein</fullName>
    </recommendedName>
</protein>
<dbReference type="AlphaFoldDB" id="A0A5N4AM48"/>
<comment type="subcellular location">
    <subcellularLocation>
        <location evidence="1">Nucleus</location>
    </subcellularLocation>
</comment>
<evidence type="ECO:0000256" key="1">
    <source>
        <dbReference type="ARBA" id="ARBA00004123"/>
    </source>
</evidence>
<dbReference type="InterPro" id="IPR004875">
    <property type="entry name" value="DDE_SF_endonuclease_dom"/>
</dbReference>
<reference evidence="5 6" key="1">
    <citation type="journal article" date="2018" name="Elife">
        <title>Firefly genomes illuminate parallel origins of bioluminescence in beetles.</title>
        <authorList>
            <person name="Fallon T.R."/>
            <person name="Lower S.E."/>
            <person name="Chang C.H."/>
            <person name="Bessho-Uehara M."/>
            <person name="Martin G.J."/>
            <person name="Bewick A.J."/>
            <person name="Behringer M."/>
            <person name="Debat H.J."/>
            <person name="Wong I."/>
            <person name="Day J.C."/>
            <person name="Suvorov A."/>
            <person name="Silva C.J."/>
            <person name="Stanger-Hall K.F."/>
            <person name="Hall D.W."/>
            <person name="Schmitz R.J."/>
            <person name="Nelson D.R."/>
            <person name="Lewis S.M."/>
            <person name="Shigenobu S."/>
            <person name="Bybee S.M."/>
            <person name="Larracuente A.M."/>
            <person name="Oba Y."/>
            <person name="Weng J.K."/>
        </authorList>
    </citation>
    <scope>NUCLEOTIDE SEQUENCE [LARGE SCALE GENOMIC DNA]</scope>
    <source>
        <strain evidence="5">1611_PpyrPB1</strain>
        <tissue evidence="5">Whole body</tissue>
    </source>
</reference>
<feature type="region of interest" description="Disordered" evidence="2">
    <location>
        <begin position="427"/>
        <end position="497"/>
    </location>
</feature>
<dbReference type="InterPro" id="IPR050863">
    <property type="entry name" value="CenT-Element_Derived"/>
</dbReference>
<dbReference type="Gene3D" id="3.30.420.10">
    <property type="entry name" value="Ribonuclease H-like superfamily/Ribonuclease H"/>
    <property type="match status" value="1"/>
</dbReference>
<feature type="domain" description="DDE-1" evidence="3">
    <location>
        <begin position="207"/>
        <end position="337"/>
    </location>
</feature>
<dbReference type="Proteomes" id="UP000327044">
    <property type="component" value="Unassembled WGS sequence"/>
</dbReference>
<dbReference type="PANTHER" id="PTHR19303:SF57">
    <property type="entry name" value="HTH CENPB-TYPE DOMAIN-CONTAINING PROTEIN"/>
    <property type="match status" value="1"/>
</dbReference>
<evidence type="ECO:0000256" key="2">
    <source>
        <dbReference type="SAM" id="MobiDB-lite"/>
    </source>
</evidence>
<dbReference type="InterPro" id="IPR009057">
    <property type="entry name" value="Homeodomain-like_sf"/>
</dbReference>
<dbReference type="PANTHER" id="PTHR19303">
    <property type="entry name" value="TRANSPOSON"/>
    <property type="match status" value="1"/>
</dbReference>
<evidence type="ECO:0008006" key="7">
    <source>
        <dbReference type="Google" id="ProtNLM"/>
    </source>
</evidence>
<feature type="compositionally biased region" description="Acidic residues" evidence="2">
    <location>
        <begin position="468"/>
        <end position="497"/>
    </location>
</feature>
<evidence type="ECO:0000259" key="3">
    <source>
        <dbReference type="Pfam" id="PF03184"/>
    </source>
</evidence>
<dbReference type="GO" id="GO:0005634">
    <property type="term" value="C:nucleus"/>
    <property type="evidence" value="ECO:0007669"/>
    <property type="project" value="UniProtKB-SubCell"/>
</dbReference>
<sequence>MVRVYKHKIGINFMNYREETLKNALADIKSGKKTIRQAAECYKIPKSTLHDKIKKKKTKKHGGQTKLSSEEEKMIADGIIKFCEWGFPMTRGDIRLLVKGYLYGQGKKIKIFKDNFPGPEWFYKFLQRQNILTERFAQNIKRYRANISKEIITEYFQNLEESLDGVEPTHIVNYDETNLTHDPGRQKVLCRRGSKRVERIMDVSKSSTSVMMAITAAGHLQPPYVVYKAVHLYPTWIEDGPEGAMYNRTKSGWFDAMTFEDWFDKIILPYFRNLLGKKVLIGDNLESHISLHVLEACEQHSINFVLLPPNGTHLLQPLDVAFFAPMKKAWREILREWKNKNRGCIPKSDFPRLFNKCIKNIENIENNIKSGFRGCGIIPLDPNVVLSKIPDVDASQEQDQRQNEKHWTTTLQEFLKESRLAATQDLRPKRGKKLKIAPGKSIGRKDLEAPSTSCADHINSDLEKNSEREDETESNDDDLELEDVTDGDEKENCGQEDLETDADLVSNVIQGTFVLVKFNCPKNAHKYYVGCVSEIVDEAKNVYYVNFLRKQQSEKTGVHFVYPNTKDQSLVEGPQIFQIIKDVKFLRRERFQFPSLRKYDVRIE</sequence>
<dbReference type="GO" id="GO:0003677">
    <property type="term" value="F:DNA binding"/>
    <property type="evidence" value="ECO:0007669"/>
    <property type="project" value="InterPro"/>
</dbReference>
<gene>
    <name evidence="5" type="ORF">PPYR_09326</name>
</gene>
<feature type="compositionally biased region" description="Basic and acidic residues" evidence="2">
    <location>
        <begin position="458"/>
        <end position="467"/>
    </location>
</feature>
<dbReference type="EMBL" id="VVIM01000006">
    <property type="protein sequence ID" value="KAB0798333.1"/>
    <property type="molecule type" value="Genomic_DNA"/>
</dbReference>
<dbReference type="InterPro" id="IPR036397">
    <property type="entry name" value="RNaseH_sf"/>
</dbReference>
<dbReference type="SUPFAM" id="SSF46689">
    <property type="entry name" value="Homeodomain-like"/>
    <property type="match status" value="1"/>
</dbReference>
<evidence type="ECO:0000259" key="4">
    <source>
        <dbReference type="Pfam" id="PF05225"/>
    </source>
</evidence>